<feature type="transmembrane region" description="Helical" evidence="1">
    <location>
        <begin position="191"/>
        <end position="216"/>
    </location>
</feature>
<feature type="transmembrane region" description="Helical" evidence="1">
    <location>
        <begin position="157"/>
        <end position="179"/>
    </location>
</feature>
<keyword evidence="1" id="KW-1133">Transmembrane helix</keyword>
<reference evidence="2 3" key="1">
    <citation type="submission" date="2020-04" db="EMBL/GenBank/DDBJ databases">
        <authorList>
            <person name="Yoon J."/>
        </authorList>
    </citation>
    <scope>NUCLEOTIDE SEQUENCE [LARGE SCALE GENOMIC DNA]</scope>
    <source>
        <strain evidence="2 3">KMU-166</strain>
    </source>
</reference>
<accession>A0ABX1G9K2</accession>
<evidence type="ECO:0000256" key="1">
    <source>
        <dbReference type="SAM" id="Phobius"/>
    </source>
</evidence>
<feature type="transmembrane region" description="Helical" evidence="1">
    <location>
        <begin position="222"/>
        <end position="243"/>
    </location>
</feature>
<evidence type="ECO:0000313" key="3">
    <source>
        <dbReference type="Proteomes" id="UP000765845"/>
    </source>
</evidence>
<sequence>MSDVLEIPMEPLVLAPVLEAAPEGGMYAYLLFGFLGLIAVLHALYTGFKHKQWIPLLLCFGGVLAVTVEPMYDVLGGIIYRDTFFGFEAFNLNTPGYLFPGYLLWVATMPWLMYEQLKKGMTGMPLYALSIAVFISVMLTDYVGISSGHWQYYGEGPFSHVAGSFSMGPFLVLSGWLLFVLDKKVRGLAKLYYVLLPGVLLNLAFSCISWPIFFTLHSDMPLIGDLVAVAITLSLAVAAVWFVDSDIKDRRAA</sequence>
<comment type="caution">
    <text evidence="2">The sequence shown here is derived from an EMBL/GenBank/DDBJ whole genome shotgun (WGS) entry which is preliminary data.</text>
</comment>
<feature type="transmembrane region" description="Helical" evidence="1">
    <location>
        <begin position="53"/>
        <end position="72"/>
    </location>
</feature>
<feature type="transmembrane region" description="Helical" evidence="1">
    <location>
        <begin position="26"/>
        <end position="46"/>
    </location>
</feature>
<feature type="transmembrane region" description="Helical" evidence="1">
    <location>
        <begin position="126"/>
        <end position="145"/>
    </location>
</feature>
<dbReference type="EMBL" id="JAAWWK010000001">
    <property type="protein sequence ID" value="NKI15823.1"/>
    <property type="molecule type" value="Genomic_DNA"/>
</dbReference>
<protein>
    <recommendedName>
        <fullName evidence="4">Carotenoid biosynthesis protein</fullName>
    </recommendedName>
</protein>
<organism evidence="2 3">
    <name type="scientific">Spongiibacter thalassae</name>
    <dbReference type="NCBI Taxonomy" id="2721624"/>
    <lineage>
        <taxon>Bacteria</taxon>
        <taxon>Pseudomonadati</taxon>
        <taxon>Pseudomonadota</taxon>
        <taxon>Gammaproteobacteria</taxon>
        <taxon>Cellvibrionales</taxon>
        <taxon>Spongiibacteraceae</taxon>
        <taxon>Spongiibacter</taxon>
    </lineage>
</organism>
<evidence type="ECO:0000313" key="2">
    <source>
        <dbReference type="EMBL" id="NKI15823.1"/>
    </source>
</evidence>
<evidence type="ECO:0008006" key="4">
    <source>
        <dbReference type="Google" id="ProtNLM"/>
    </source>
</evidence>
<proteinExistence type="predicted"/>
<dbReference type="Proteomes" id="UP000765845">
    <property type="component" value="Unassembled WGS sequence"/>
</dbReference>
<name>A0ABX1G9K2_9GAMM</name>
<keyword evidence="3" id="KW-1185">Reference proteome</keyword>
<keyword evidence="1" id="KW-0472">Membrane</keyword>
<keyword evidence="1" id="KW-0812">Transmembrane</keyword>
<dbReference type="RefSeq" id="WP_168448381.1">
    <property type="nucleotide sequence ID" value="NZ_JAAWWK010000001.1"/>
</dbReference>
<feature type="transmembrane region" description="Helical" evidence="1">
    <location>
        <begin position="97"/>
        <end position="114"/>
    </location>
</feature>
<gene>
    <name evidence="2" type="ORF">HCU74_00170</name>
</gene>